<protein>
    <submittedName>
        <fullName evidence="1">Uncharacterized protein</fullName>
    </submittedName>
</protein>
<evidence type="ECO:0000313" key="2">
    <source>
        <dbReference type="Proteomes" id="UP000887013"/>
    </source>
</evidence>
<name>A0A8X6R5W7_NEPPI</name>
<proteinExistence type="predicted"/>
<comment type="caution">
    <text evidence="1">The sequence shown here is derived from an EMBL/GenBank/DDBJ whole genome shotgun (WGS) entry which is preliminary data.</text>
</comment>
<organism evidence="1 2">
    <name type="scientific">Nephila pilipes</name>
    <name type="common">Giant wood spider</name>
    <name type="synonym">Nephila maculata</name>
    <dbReference type="NCBI Taxonomy" id="299642"/>
    <lineage>
        <taxon>Eukaryota</taxon>
        <taxon>Metazoa</taxon>
        <taxon>Ecdysozoa</taxon>
        <taxon>Arthropoda</taxon>
        <taxon>Chelicerata</taxon>
        <taxon>Arachnida</taxon>
        <taxon>Araneae</taxon>
        <taxon>Araneomorphae</taxon>
        <taxon>Entelegynae</taxon>
        <taxon>Araneoidea</taxon>
        <taxon>Nephilidae</taxon>
        <taxon>Nephila</taxon>
    </lineage>
</organism>
<dbReference type="EMBL" id="BMAW01041347">
    <property type="protein sequence ID" value="GFU63147.1"/>
    <property type="molecule type" value="Genomic_DNA"/>
</dbReference>
<accession>A0A8X6R5W7</accession>
<reference evidence="1" key="1">
    <citation type="submission" date="2020-08" db="EMBL/GenBank/DDBJ databases">
        <title>Multicomponent nature underlies the extraordinary mechanical properties of spider dragline silk.</title>
        <authorList>
            <person name="Kono N."/>
            <person name="Nakamura H."/>
            <person name="Mori M."/>
            <person name="Yoshida Y."/>
            <person name="Ohtoshi R."/>
            <person name="Malay A.D."/>
            <person name="Moran D.A.P."/>
            <person name="Tomita M."/>
            <person name="Numata K."/>
            <person name="Arakawa K."/>
        </authorList>
    </citation>
    <scope>NUCLEOTIDE SEQUENCE</scope>
</reference>
<dbReference type="AlphaFoldDB" id="A0A8X6R5W7"/>
<evidence type="ECO:0000313" key="1">
    <source>
        <dbReference type="EMBL" id="GFU63147.1"/>
    </source>
</evidence>
<keyword evidence="2" id="KW-1185">Reference proteome</keyword>
<sequence>MSKTAFSRFCVNCGKANHGFFIKDRQSLIKCDFKELYPSRAFPPKNRALISAGEVKSLVPEIVECICLVLDEITSKETPAILHRVVSAITKVSGRLTLRER</sequence>
<gene>
    <name evidence="1" type="ORF">NPIL_322931</name>
</gene>
<dbReference type="Proteomes" id="UP000887013">
    <property type="component" value="Unassembled WGS sequence"/>
</dbReference>